<dbReference type="Gene3D" id="1.10.1760.20">
    <property type="match status" value="1"/>
</dbReference>
<dbReference type="EMBL" id="DXIE01000005">
    <property type="protein sequence ID" value="HIV61342.1"/>
    <property type="molecule type" value="Genomic_DNA"/>
</dbReference>
<feature type="transmembrane region" description="Helical" evidence="1">
    <location>
        <begin position="32"/>
        <end position="49"/>
    </location>
</feature>
<protein>
    <submittedName>
        <fullName evidence="2">Gx transporter family protein</fullName>
    </submittedName>
</protein>
<keyword evidence="1" id="KW-0812">Transmembrane</keyword>
<dbReference type="Pfam" id="PF07456">
    <property type="entry name" value="Hpre_diP_synt_I"/>
    <property type="match status" value="1"/>
</dbReference>
<sequence length="168" mass="18258">MRKISQCGLLVALALVLSLVERLIPLQLIVPIAGIKLGLANIVLLFALIMLDIKQTAAIFICRIVLSSIFAGSFTGFLFSFLGGLFSIIIMYILLKWEGKLFSFYGISIAGAAAHNIGQVIAAIFVLNSVYVIAYLPMLLICSFPLGFITGYTAKIVINHLKQIHLSV</sequence>
<organism evidence="2 3">
    <name type="scientific">Candidatus Butyricicoccus avistercoris</name>
    <dbReference type="NCBI Taxonomy" id="2838518"/>
    <lineage>
        <taxon>Bacteria</taxon>
        <taxon>Bacillati</taxon>
        <taxon>Bacillota</taxon>
        <taxon>Clostridia</taxon>
        <taxon>Eubacteriales</taxon>
        <taxon>Butyricicoccaceae</taxon>
        <taxon>Butyricicoccus</taxon>
    </lineage>
</organism>
<keyword evidence="1" id="KW-1133">Transmembrane helix</keyword>
<feature type="transmembrane region" description="Helical" evidence="1">
    <location>
        <begin position="102"/>
        <end position="126"/>
    </location>
</feature>
<feature type="transmembrane region" description="Helical" evidence="1">
    <location>
        <begin position="132"/>
        <end position="154"/>
    </location>
</feature>
<dbReference type="InterPro" id="IPR014535">
    <property type="entry name" value="Hpre_diP_synt_I"/>
</dbReference>
<accession>A0A9D1PHR5</accession>
<name>A0A9D1PHR5_9FIRM</name>
<proteinExistence type="predicted"/>
<dbReference type="AlphaFoldDB" id="A0A9D1PHR5"/>
<reference evidence="2" key="1">
    <citation type="journal article" date="2021" name="PeerJ">
        <title>Extensive microbial diversity within the chicken gut microbiome revealed by metagenomics and culture.</title>
        <authorList>
            <person name="Gilroy R."/>
            <person name="Ravi A."/>
            <person name="Getino M."/>
            <person name="Pursley I."/>
            <person name="Horton D.L."/>
            <person name="Alikhan N.F."/>
            <person name="Baker D."/>
            <person name="Gharbi K."/>
            <person name="Hall N."/>
            <person name="Watson M."/>
            <person name="Adriaenssens E.M."/>
            <person name="Foster-Nyarko E."/>
            <person name="Jarju S."/>
            <person name="Secka A."/>
            <person name="Antonio M."/>
            <person name="Oren A."/>
            <person name="Chaudhuri R.R."/>
            <person name="La Ragione R."/>
            <person name="Hildebrand F."/>
            <person name="Pallen M.J."/>
        </authorList>
    </citation>
    <scope>NUCLEOTIDE SEQUENCE</scope>
    <source>
        <strain evidence="2">CHK193-4272</strain>
    </source>
</reference>
<gene>
    <name evidence="2" type="ORF">H9746_00585</name>
</gene>
<comment type="caution">
    <text evidence="2">The sequence shown here is derived from an EMBL/GenBank/DDBJ whole genome shotgun (WGS) entry which is preliminary data.</text>
</comment>
<feature type="transmembrane region" description="Helical" evidence="1">
    <location>
        <begin position="77"/>
        <end position="95"/>
    </location>
</feature>
<evidence type="ECO:0000256" key="1">
    <source>
        <dbReference type="SAM" id="Phobius"/>
    </source>
</evidence>
<keyword evidence="1" id="KW-0472">Membrane</keyword>
<dbReference type="Proteomes" id="UP000886808">
    <property type="component" value="Unassembled WGS sequence"/>
</dbReference>
<evidence type="ECO:0000313" key="3">
    <source>
        <dbReference type="Proteomes" id="UP000886808"/>
    </source>
</evidence>
<dbReference type="InterPro" id="IPR010898">
    <property type="entry name" value="Hpre_diP_synth_I"/>
</dbReference>
<dbReference type="PIRSF" id="PIRSF027391">
    <property type="entry name" value="Hpre_diP_synt_I"/>
    <property type="match status" value="1"/>
</dbReference>
<evidence type="ECO:0000313" key="2">
    <source>
        <dbReference type="EMBL" id="HIV61342.1"/>
    </source>
</evidence>
<reference evidence="2" key="2">
    <citation type="submission" date="2021-04" db="EMBL/GenBank/DDBJ databases">
        <authorList>
            <person name="Gilroy R."/>
        </authorList>
    </citation>
    <scope>NUCLEOTIDE SEQUENCE</scope>
    <source>
        <strain evidence="2">CHK193-4272</strain>
    </source>
</reference>